<reference evidence="2" key="2">
    <citation type="submission" date="2023-01" db="EMBL/GenBank/DDBJ databases">
        <authorList>
            <person name="Petersen C."/>
        </authorList>
    </citation>
    <scope>NUCLEOTIDE SEQUENCE</scope>
    <source>
        <strain evidence="2">IBT 15450</strain>
    </source>
</reference>
<evidence type="ECO:0008006" key="4">
    <source>
        <dbReference type="Google" id="ProtNLM"/>
    </source>
</evidence>
<sequence length="187" mass="20724">MPSTSYDQTNPSWCIEAIPRQQKKWFSFLSLRFGTVLCTMTAVICFSWAMVQHDEGIVSTDGLGSAWSSINIGTSAYGFIWSTAYLIVIFCNCIVPPAASITLDCIAFIAQIISVSFDLHELAYWNGGGYGLSRTTDDDVLYGVECFGCSVMLFGVLFYLVLVVWASRACHVERKAGRRDFKPSFDA</sequence>
<evidence type="ECO:0000313" key="3">
    <source>
        <dbReference type="Proteomes" id="UP001219568"/>
    </source>
</evidence>
<reference evidence="2" key="1">
    <citation type="journal article" date="2023" name="IMA Fungus">
        <title>Comparative genomic study of the Penicillium genus elucidates a diverse pangenome and 15 lateral gene transfer events.</title>
        <authorList>
            <person name="Petersen C."/>
            <person name="Sorensen T."/>
            <person name="Nielsen M.R."/>
            <person name="Sondergaard T.E."/>
            <person name="Sorensen J.L."/>
            <person name="Fitzpatrick D.A."/>
            <person name="Frisvad J.C."/>
            <person name="Nielsen K.L."/>
        </authorList>
    </citation>
    <scope>NUCLEOTIDE SEQUENCE</scope>
    <source>
        <strain evidence="2">IBT 15450</strain>
    </source>
</reference>
<proteinExistence type="predicted"/>
<keyword evidence="1" id="KW-1133">Transmembrane helix</keyword>
<dbReference type="Proteomes" id="UP001219568">
    <property type="component" value="Unassembled WGS sequence"/>
</dbReference>
<feature type="transmembrane region" description="Helical" evidence="1">
    <location>
        <begin position="70"/>
        <end position="94"/>
    </location>
</feature>
<comment type="caution">
    <text evidence="2">The sequence shown here is derived from an EMBL/GenBank/DDBJ whole genome shotgun (WGS) entry which is preliminary data.</text>
</comment>
<accession>A0AAD6I844</accession>
<keyword evidence="3" id="KW-1185">Reference proteome</keyword>
<protein>
    <recommendedName>
        <fullName evidence="4">MARVEL domain-containing protein</fullName>
    </recommendedName>
</protein>
<evidence type="ECO:0000313" key="2">
    <source>
        <dbReference type="EMBL" id="KAJ6035627.1"/>
    </source>
</evidence>
<keyword evidence="1" id="KW-0472">Membrane</keyword>
<evidence type="ECO:0000256" key="1">
    <source>
        <dbReference type="SAM" id="Phobius"/>
    </source>
</evidence>
<dbReference type="EMBL" id="JAQJZL010000010">
    <property type="protein sequence ID" value="KAJ6035627.1"/>
    <property type="molecule type" value="Genomic_DNA"/>
</dbReference>
<dbReference type="AlphaFoldDB" id="A0AAD6I844"/>
<gene>
    <name evidence="2" type="ORF">N7460_009802</name>
</gene>
<keyword evidence="1" id="KW-0812">Transmembrane</keyword>
<name>A0AAD6I844_PENCN</name>
<feature type="transmembrane region" description="Helical" evidence="1">
    <location>
        <begin position="140"/>
        <end position="165"/>
    </location>
</feature>
<feature type="transmembrane region" description="Helical" evidence="1">
    <location>
        <begin position="29"/>
        <end position="50"/>
    </location>
</feature>
<feature type="transmembrane region" description="Helical" evidence="1">
    <location>
        <begin position="101"/>
        <end position="120"/>
    </location>
</feature>
<organism evidence="2 3">
    <name type="scientific">Penicillium canescens</name>
    <dbReference type="NCBI Taxonomy" id="5083"/>
    <lineage>
        <taxon>Eukaryota</taxon>
        <taxon>Fungi</taxon>
        <taxon>Dikarya</taxon>
        <taxon>Ascomycota</taxon>
        <taxon>Pezizomycotina</taxon>
        <taxon>Eurotiomycetes</taxon>
        <taxon>Eurotiomycetidae</taxon>
        <taxon>Eurotiales</taxon>
        <taxon>Aspergillaceae</taxon>
        <taxon>Penicillium</taxon>
    </lineage>
</organism>